<dbReference type="GO" id="GO:0016618">
    <property type="term" value="F:hydroxypyruvate reductase [NAD(P)H] activity"/>
    <property type="evidence" value="ECO:0007669"/>
    <property type="project" value="TreeGrafter"/>
</dbReference>
<dbReference type="Pfam" id="PF02826">
    <property type="entry name" value="2-Hacid_dh_C"/>
    <property type="match status" value="1"/>
</dbReference>
<sequence length="83" mass="8924">MDEAALYEALTTGKLGAAGLDVFEDEPVDPNNPLLKLENVALSPHLGTSVQETRVRMAVTAAADVIRVLRSEDPTYPLFKLSA</sequence>
<dbReference type="PANTHER" id="PTHR10996:SF283">
    <property type="entry name" value="GLYOXYLATE_HYDROXYPYRUVATE REDUCTASE B"/>
    <property type="match status" value="1"/>
</dbReference>
<evidence type="ECO:0000313" key="4">
    <source>
        <dbReference type="Proteomes" id="UP000199054"/>
    </source>
</evidence>
<dbReference type="InterPro" id="IPR050223">
    <property type="entry name" value="D-isomer_2-hydroxyacid_DH"/>
</dbReference>
<dbReference type="GO" id="GO:0005829">
    <property type="term" value="C:cytosol"/>
    <property type="evidence" value="ECO:0007669"/>
    <property type="project" value="TreeGrafter"/>
</dbReference>
<gene>
    <name evidence="3" type="ORF">SAMN04489859_101569</name>
</gene>
<dbReference type="Proteomes" id="UP000199054">
    <property type="component" value="Unassembled WGS sequence"/>
</dbReference>
<dbReference type="InterPro" id="IPR036291">
    <property type="entry name" value="NAD(P)-bd_dom_sf"/>
</dbReference>
<evidence type="ECO:0000259" key="2">
    <source>
        <dbReference type="Pfam" id="PF02826"/>
    </source>
</evidence>
<reference evidence="3 4" key="1">
    <citation type="submission" date="2016-10" db="EMBL/GenBank/DDBJ databases">
        <authorList>
            <person name="de Groot N.N."/>
        </authorList>
    </citation>
    <scope>NUCLEOTIDE SEQUENCE [LARGE SCALE GENOMIC DNA]</scope>
    <source>
        <strain evidence="3 4">DSM 8512</strain>
    </source>
</reference>
<dbReference type="RefSeq" id="WP_244519202.1">
    <property type="nucleotide sequence ID" value="NZ_CP067124.1"/>
</dbReference>
<dbReference type="Gene3D" id="3.40.50.720">
    <property type="entry name" value="NAD(P)-binding Rossmann-like Domain"/>
    <property type="match status" value="2"/>
</dbReference>
<dbReference type="SUPFAM" id="SSF51735">
    <property type="entry name" value="NAD(P)-binding Rossmann-fold domains"/>
    <property type="match status" value="1"/>
</dbReference>
<dbReference type="AlphaFoldDB" id="A0A1H8J3C5"/>
<organism evidence="3 4">
    <name type="scientific">Paracoccus alcaliphilus</name>
    <dbReference type="NCBI Taxonomy" id="34002"/>
    <lineage>
        <taxon>Bacteria</taxon>
        <taxon>Pseudomonadati</taxon>
        <taxon>Pseudomonadota</taxon>
        <taxon>Alphaproteobacteria</taxon>
        <taxon>Rhodobacterales</taxon>
        <taxon>Paracoccaceae</taxon>
        <taxon>Paracoccus</taxon>
    </lineage>
</organism>
<feature type="domain" description="D-isomer specific 2-hydroxyacid dehydrogenase NAD-binding" evidence="2">
    <location>
        <begin position="1"/>
        <end position="47"/>
    </location>
</feature>
<name>A0A1H8J3C5_9RHOB</name>
<evidence type="ECO:0000313" key="3">
    <source>
        <dbReference type="EMBL" id="SEN75334.1"/>
    </source>
</evidence>
<keyword evidence="4" id="KW-1185">Reference proteome</keyword>
<dbReference type="GO" id="GO:0030267">
    <property type="term" value="F:glyoxylate reductase (NADPH) activity"/>
    <property type="evidence" value="ECO:0007669"/>
    <property type="project" value="TreeGrafter"/>
</dbReference>
<protein>
    <submittedName>
        <fullName evidence="3">D-isomer specific 2-hydroxyacid dehydrogenase, NAD binding domain</fullName>
    </submittedName>
</protein>
<accession>A0A1H8J3C5</accession>
<dbReference type="PANTHER" id="PTHR10996">
    <property type="entry name" value="2-HYDROXYACID DEHYDROGENASE-RELATED"/>
    <property type="match status" value="1"/>
</dbReference>
<evidence type="ECO:0000256" key="1">
    <source>
        <dbReference type="ARBA" id="ARBA00023002"/>
    </source>
</evidence>
<proteinExistence type="predicted"/>
<dbReference type="GO" id="GO:0051287">
    <property type="term" value="F:NAD binding"/>
    <property type="evidence" value="ECO:0007669"/>
    <property type="project" value="InterPro"/>
</dbReference>
<dbReference type="STRING" id="34002.SAMN04489859_101569"/>
<dbReference type="InterPro" id="IPR006140">
    <property type="entry name" value="D-isomer_DH_NAD-bd"/>
</dbReference>
<keyword evidence="1" id="KW-0560">Oxidoreductase</keyword>
<dbReference type="EMBL" id="FODE01000015">
    <property type="protein sequence ID" value="SEN75334.1"/>
    <property type="molecule type" value="Genomic_DNA"/>
</dbReference>